<evidence type="ECO:0000256" key="4">
    <source>
        <dbReference type="PROSITE-ProRule" id="PRU00335"/>
    </source>
</evidence>
<keyword evidence="6" id="KW-0472">Membrane</keyword>
<evidence type="ECO:0000256" key="3">
    <source>
        <dbReference type="ARBA" id="ARBA00023163"/>
    </source>
</evidence>
<comment type="caution">
    <text evidence="8">The sequence shown here is derived from an EMBL/GenBank/DDBJ whole genome shotgun (WGS) entry which is preliminary data.</text>
</comment>
<dbReference type="PRINTS" id="PR00455">
    <property type="entry name" value="HTHTETR"/>
</dbReference>
<dbReference type="InterPro" id="IPR009057">
    <property type="entry name" value="Homeodomain-like_sf"/>
</dbReference>
<keyword evidence="3" id="KW-0804">Transcription</keyword>
<feature type="transmembrane region" description="Helical" evidence="6">
    <location>
        <begin position="160"/>
        <end position="180"/>
    </location>
</feature>
<feature type="region of interest" description="Disordered" evidence="5">
    <location>
        <begin position="205"/>
        <end position="225"/>
    </location>
</feature>
<evidence type="ECO:0000313" key="9">
    <source>
        <dbReference type="Proteomes" id="UP000316624"/>
    </source>
</evidence>
<dbReference type="Pfam" id="PF00440">
    <property type="entry name" value="TetR_N"/>
    <property type="match status" value="1"/>
</dbReference>
<keyword evidence="2 4" id="KW-0238">DNA-binding</keyword>
<dbReference type="PANTHER" id="PTHR30055">
    <property type="entry name" value="HTH-TYPE TRANSCRIPTIONAL REGULATOR RUTR"/>
    <property type="match status" value="1"/>
</dbReference>
<name>A0A562KMS8_SPHWJ</name>
<sequence>MVLKDHQDSEYRKVQQKPAVRQRRKRGDATFRDLINAAVAIWSESGVNAVSMNAVASRAGRTRGTMYHHFANRDALLDAVRDHLDDAFAELFANGELYSGNPYEAFARFAADSPELVRFYLRSLLDRQHDDDPLLRAGLKYQADLAESGKLFKGIEVDHVSHVIIGMWFAAALAVFAGDSQRSRRQLGRRFAITFEHVMRQSFLESSPDPTVDEPIKPSPKRQRR</sequence>
<organism evidence="8 9">
    <name type="scientific">Sphingobium wenxiniae (strain DSM 21828 / CGMCC 1.7748 / JZ-1)</name>
    <dbReference type="NCBI Taxonomy" id="595605"/>
    <lineage>
        <taxon>Bacteria</taxon>
        <taxon>Pseudomonadati</taxon>
        <taxon>Pseudomonadota</taxon>
        <taxon>Alphaproteobacteria</taxon>
        <taxon>Sphingomonadales</taxon>
        <taxon>Sphingomonadaceae</taxon>
        <taxon>Sphingobium</taxon>
    </lineage>
</organism>
<dbReference type="SUPFAM" id="SSF46689">
    <property type="entry name" value="Homeodomain-like"/>
    <property type="match status" value="1"/>
</dbReference>
<dbReference type="InterPro" id="IPR050109">
    <property type="entry name" value="HTH-type_TetR-like_transc_reg"/>
</dbReference>
<feature type="region of interest" description="Disordered" evidence="5">
    <location>
        <begin position="1"/>
        <end position="25"/>
    </location>
</feature>
<accession>A0A562KMS8</accession>
<dbReference type="GO" id="GO:0000976">
    <property type="term" value="F:transcription cis-regulatory region binding"/>
    <property type="evidence" value="ECO:0007669"/>
    <property type="project" value="TreeGrafter"/>
</dbReference>
<protein>
    <submittedName>
        <fullName evidence="8">TetR family transcriptional regulator</fullName>
    </submittedName>
</protein>
<keyword evidence="9" id="KW-1185">Reference proteome</keyword>
<evidence type="ECO:0000259" key="7">
    <source>
        <dbReference type="PROSITE" id="PS50977"/>
    </source>
</evidence>
<evidence type="ECO:0000313" key="8">
    <source>
        <dbReference type="EMBL" id="TWH96690.1"/>
    </source>
</evidence>
<proteinExistence type="predicted"/>
<dbReference type="Gene3D" id="1.10.357.10">
    <property type="entry name" value="Tetracycline Repressor, domain 2"/>
    <property type="match status" value="1"/>
</dbReference>
<evidence type="ECO:0000256" key="5">
    <source>
        <dbReference type="SAM" id="MobiDB-lite"/>
    </source>
</evidence>
<reference evidence="8 9" key="1">
    <citation type="journal article" date="2015" name="Stand. Genomic Sci.">
        <title>Genomic Encyclopedia of Bacterial and Archaeal Type Strains, Phase III: the genomes of soil and plant-associated and newly described type strains.</title>
        <authorList>
            <person name="Whitman W.B."/>
            <person name="Woyke T."/>
            <person name="Klenk H.P."/>
            <person name="Zhou Y."/>
            <person name="Lilburn T.G."/>
            <person name="Beck B.J."/>
            <person name="De Vos P."/>
            <person name="Vandamme P."/>
            <person name="Eisen J.A."/>
            <person name="Garrity G."/>
            <person name="Hugenholtz P."/>
            <person name="Kyrpides N.C."/>
        </authorList>
    </citation>
    <scope>NUCLEOTIDE SEQUENCE [LARGE SCALE GENOMIC DNA]</scope>
    <source>
        <strain evidence="8 9">CGMCC 1.7748</strain>
    </source>
</reference>
<dbReference type="GO" id="GO:0003700">
    <property type="term" value="F:DNA-binding transcription factor activity"/>
    <property type="evidence" value="ECO:0007669"/>
    <property type="project" value="TreeGrafter"/>
</dbReference>
<keyword evidence="6" id="KW-0812">Transmembrane</keyword>
<evidence type="ECO:0000256" key="6">
    <source>
        <dbReference type="SAM" id="Phobius"/>
    </source>
</evidence>
<keyword evidence="6" id="KW-1133">Transmembrane helix</keyword>
<dbReference type="RefSeq" id="WP_021245917.1">
    <property type="nucleotide sequence ID" value="NZ_JACIIY010000041.1"/>
</dbReference>
<dbReference type="Proteomes" id="UP000316624">
    <property type="component" value="Unassembled WGS sequence"/>
</dbReference>
<feature type="compositionally biased region" description="Basic and acidic residues" evidence="5">
    <location>
        <begin position="1"/>
        <end position="13"/>
    </location>
</feature>
<dbReference type="EMBL" id="VLKK01000002">
    <property type="protein sequence ID" value="TWH96690.1"/>
    <property type="molecule type" value="Genomic_DNA"/>
</dbReference>
<dbReference type="AlphaFoldDB" id="A0A562KMS8"/>
<dbReference type="PROSITE" id="PS50977">
    <property type="entry name" value="HTH_TETR_2"/>
    <property type="match status" value="1"/>
</dbReference>
<gene>
    <name evidence="8" type="ORF">IQ35_00621</name>
</gene>
<feature type="domain" description="HTH tetR-type" evidence="7">
    <location>
        <begin position="28"/>
        <end position="88"/>
    </location>
</feature>
<evidence type="ECO:0000256" key="2">
    <source>
        <dbReference type="ARBA" id="ARBA00023125"/>
    </source>
</evidence>
<evidence type="ECO:0000256" key="1">
    <source>
        <dbReference type="ARBA" id="ARBA00023015"/>
    </source>
</evidence>
<keyword evidence="1" id="KW-0805">Transcription regulation</keyword>
<dbReference type="InterPro" id="IPR001647">
    <property type="entry name" value="HTH_TetR"/>
</dbReference>
<feature type="DNA-binding region" description="H-T-H motif" evidence="4">
    <location>
        <begin position="51"/>
        <end position="70"/>
    </location>
</feature>
<dbReference type="PANTHER" id="PTHR30055:SF234">
    <property type="entry name" value="HTH-TYPE TRANSCRIPTIONAL REGULATOR BETI"/>
    <property type="match status" value="1"/>
</dbReference>